<keyword evidence="2" id="KW-0560">Oxidoreductase</keyword>
<evidence type="ECO:0000313" key="2">
    <source>
        <dbReference type="EMBL" id="CAA9282888.1"/>
    </source>
</evidence>
<feature type="non-terminal residue" evidence="2">
    <location>
        <position position="430"/>
    </location>
</feature>
<name>A0A6J4JMY4_9PSEU</name>
<dbReference type="EMBL" id="CADCTH010000481">
    <property type="protein sequence ID" value="CAA9282888.1"/>
    <property type="molecule type" value="Genomic_DNA"/>
</dbReference>
<feature type="non-terminal residue" evidence="2">
    <location>
        <position position="1"/>
    </location>
</feature>
<protein>
    <submittedName>
        <fullName evidence="2">Alcohol dehydrogenase Adhfe1 homolog</fullName>
        <ecNumber evidence="2">1.1.1.1</ecNumber>
    </submittedName>
</protein>
<gene>
    <name evidence="2" type="ORF">AVDCRST_MAG54-3761</name>
</gene>
<feature type="compositionally biased region" description="Basic and acidic residues" evidence="1">
    <location>
        <begin position="352"/>
        <end position="362"/>
    </location>
</feature>
<dbReference type="GO" id="GO:0004022">
    <property type="term" value="F:alcohol dehydrogenase (NAD+) activity"/>
    <property type="evidence" value="ECO:0007669"/>
    <property type="project" value="UniProtKB-EC"/>
</dbReference>
<sequence>ERPPGPHRGIGVHVGRPAAEVRRGRLRRDRLRPVPVRGEAHPPDHRPRHAADGPARPHRRPDPPLRHDRRDLRRRPRRADRRLHEQGHRLRHRAGPVGRVRRGGRRVEHRHGQGRQPADDLSRRPDGLHQQAGGQGPGPARPAQAADRRPHHGGHRVGVDGDVHPRRALAAGEDRHQPRAAAPDAGRRRPAADDDAPARGHGRGGDGHRVPRARVLHGALVRDVRTQEARGAGDLQRLQPRLRPVVREVDVVARTLVPHRGGARRGGRRRPDRHDDGGDLRRHGLRQLRGAHPARQRLPDRRAGAGLPPGGLSAGRADGAARHVGVADRAGGVPVQLRGGARPAHGRGQAARAERGHAERRVRAAAARGHRADARHPHPQRDRRGRLRRGRHPRPGGRDDEAAAAAGHLPEDAHRGRPRGHLPQVDPELV</sequence>
<reference evidence="2" key="1">
    <citation type="submission" date="2020-02" db="EMBL/GenBank/DDBJ databases">
        <authorList>
            <person name="Meier V. D."/>
        </authorList>
    </citation>
    <scope>NUCLEOTIDE SEQUENCE</scope>
    <source>
        <strain evidence="2">AVDCRST_MAG54</strain>
    </source>
</reference>
<feature type="compositionally biased region" description="Basic residues" evidence="1">
    <location>
        <begin position="89"/>
        <end position="113"/>
    </location>
</feature>
<feature type="compositionally biased region" description="Basic and acidic residues" evidence="1">
    <location>
        <begin position="60"/>
        <end position="71"/>
    </location>
</feature>
<feature type="region of interest" description="Disordered" evidence="1">
    <location>
        <begin position="257"/>
        <end position="430"/>
    </location>
</feature>
<feature type="compositionally biased region" description="Basic residues" evidence="1">
    <location>
        <begin position="72"/>
        <end position="81"/>
    </location>
</feature>
<evidence type="ECO:0000256" key="1">
    <source>
        <dbReference type="SAM" id="MobiDB-lite"/>
    </source>
</evidence>
<feature type="compositionally biased region" description="Basic and acidic residues" evidence="1">
    <location>
        <begin position="38"/>
        <end position="51"/>
    </location>
</feature>
<proteinExistence type="predicted"/>
<accession>A0A6J4JMY4</accession>
<feature type="compositionally biased region" description="Basic residues" evidence="1">
    <location>
        <begin position="383"/>
        <end position="395"/>
    </location>
</feature>
<feature type="compositionally biased region" description="Basic and acidic residues" evidence="1">
    <location>
        <begin position="272"/>
        <end position="282"/>
    </location>
</feature>
<organism evidence="2">
    <name type="scientific">uncultured Actinomycetospora sp</name>
    <dbReference type="NCBI Taxonomy" id="1135996"/>
    <lineage>
        <taxon>Bacteria</taxon>
        <taxon>Bacillati</taxon>
        <taxon>Actinomycetota</taxon>
        <taxon>Actinomycetes</taxon>
        <taxon>Pseudonocardiales</taxon>
        <taxon>Pseudonocardiaceae</taxon>
        <taxon>Actinomycetospora</taxon>
        <taxon>environmental samples</taxon>
    </lineage>
</organism>
<feature type="compositionally biased region" description="Basic and acidic residues" evidence="1">
    <location>
        <begin position="117"/>
        <end position="127"/>
    </location>
</feature>
<dbReference type="AlphaFoldDB" id="A0A6J4JMY4"/>
<feature type="region of interest" description="Disordered" evidence="1">
    <location>
        <begin position="1"/>
        <end position="212"/>
    </location>
</feature>
<feature type="compositionally biased region" description="Basic residues" evidence="1">
    <location>
        <begin position="261"/>
        <end position="271"/>
    </location>
</feature>
<feature type="compositionally biased region" description="Basic and acidic residues" evidence="1">
    <location>
        <begin position="185"/>
        <end position="209"/>
    </location>
</feature>
<feature type="compositionally biased region" description="Basic and acidic residues" evidence="1">
    <location>
        <begin position="370"/>
        <end position="382"/>
    </location>
</feature>
<dbReference type="EC" id="1.1.1.1" evidence="2"/>